<accession>A0A0K8PGD7</accession>
<proteinExistence type="predicted"/>
<dbReference type="AlphaFoldDB" id="A0A0K8PGD7"/>
<evidence type="ECO:0000313" key="3">
    <source>
        <dbReference type="Proteomes" id="UP000053859"/>
    </source>
</evidence>
<feature type="compositionally biased region" description="Basic and acidic residues" evidence="1">
    <location>
        <begin position="14"/>
        <end position="26"/>
    </location>
</feature>
<gene>
    <name evidence="2" type="ORF">SAZU_1687</name>
</gene>
<evidence type="ECO:0000313" key="2">
    <source>
        <dbReference type="EMBL" id="GAP46950.1"/>
    </source>
</evidence>
<dbReference type="EMBL" id="DF968221">
    <property type="protein sequence ID" value="GAP46950.1"/>
    <property type="molecule type" value="Genomic_DNA"/>
</dbReference>
<feature type="region of interest" description="Disordered" evidence="1">
    <location>
        <begin position="1"/>
        <end position="64"/>
    </location>
</feature>
<organism evidence="2 3">
    <name type="scientific">Streptomyces azureus</name>
    <dbReference type="NCBI Taxonomy" id="146537"/>
    <lineage>
        <taxon>Bacteria</taxon>
        <taxon>Bacillati</taxon>
        <taxon>Actinomycetota</taxon>
        <taxon>Actinomycetes</taxon>
        <taxon>Kitasatosporales</taxon>
        <taxon>Streptomycetaceae</taxon>
        <taxon>Streptomyces</taxon>
    </lineage>
</organism>
<keyword evidence="3" id="KW-1185">Reference proteome</keyword>
<reference evidence="2" key="1">
    <citation type="journal article" date="2015" name="Genome Announc.">
        <title>Draft Genome Sequence of Thiostrepton-Producing Streptomyces azureus ATCC 14921.</title>
        <authorList>
            <person name="Sakihara K."/>
            <person name="Maeda J."/>
            <person name="Tashiro K."/>
            <person name="Fujino Y."/>
            <person name="Kuhara S."/>
            <person name="Ohshima T."/>
            <person name="Ogata S."/>
            <person name="Doi K."/>
        </authorList>
    </citation>
    <scope>NUCLEOTIDE SEQUENCE [LARGE SCALE GENOMIC DNA]</scope>
    <source>
        <strain evidence="2">ATCC14921</strain>
    </source>
</reference>
<sequence length="99" mass="10611">MPHAAFGEVGADAAHSRTVTEGEHSASRGTRKTGRRQNEAPDHGGTTGGFASVGGSEWPHIQNVRPVRAPGQAELKHSGKLFRKALHKFSTPRAVRHRA</sequence>
<protein>
    <submittedName>
        <fullName evidence="2">Uncharacterized protein</fullName>
    </submittedName>
</protein>
<name>A0A0K8PGD7_STRAJ</name>
<evidence type="ECO:0000256" key="1">
    <source>
        <dbReference type="SAM" id="MobiDB-lite"/>
    </source>
</evidence>
<dbReference type="Proteomes" id="UP000053859">
    <property type="component" value="Unassembled WGS sequence"/>
</dbReference>